<feature type="transmembrane region" description="Helical" evidence="9">
    <location>
        <begin position="293"/>
        <end position="316"/>
    </location>
</feature>
<keyword evidence="5 9" id="KW-1133">Transmembrane helix</keyword>
<feature type="transmembrane region" description="Helical" evidence="9">
    <location>
        <begin position="354"/>
        <end position="378"/>
    </location>
</feature>
<feature type="transmembrane region" description="Helical" evidence="9">
    <location>
        <begin position="140"/>
        <end position="163"/>
    </location>
</feature>
<dbReference type="PROSITE" id="PS00216">
    <property type="entry name" value="SUGAR_TRANSPORT_1"/>
    <property type="match status" value="1"/>
</dbReference>
<sequence>MAVIEGTLLLYLLACFASVGQFLFGYDQGVLAGILVNNHWLETFDHPSETIQGFVVSIFLLGAWVTSYIAPWFMDNWGRRWTIEIGSLVFIVGGILQTVSVTLVQILFGRLIAGFGIGFLSTVVPVYMAELSRAHNRGRVTVAGMSINMFGYACSGFIDYGFTYVDGEWSWRGPLLLQCVFAIILAVGCFILPESPRYLVKKGNVDRATVVLARLYGKDESDEGVQKERQDIVNAVNYEAALGQASWKEMFTTMRRRSIISIMVQALAQLSGINIVTYYAPKMYERVLGAGRMPILMAGFTALAYFVGALVAIFLVDRAGRRKLFMTGSCAMVVWLILMGVFNKYDMGLTSSILVIVFTMIYVFTFGCSWACVGWLYPAEIFPLRARAKGMSLAVSSNWLCNFAVGLWTPELLVKIQWATYIFYMAFCAISFVLVYIFFVETKGKSLEEIDEAFGDVNHANINEGDKEPSIDIKQTDEKKNPV</sequence>
<accession>A0A8H7SDA4</accession>
<keyword evidence="3 7" id="KW-0813">Transport</keyword>
<dbReference type="PANTHER" id="PTHR48022:SF73">
    <property type="entry name" value="METABOLITE TRANSPORT PROTEIN YDL199C-RELATED"/>
    <property type="match status" value="1"/>
</dbReference>
<evidence type="ECO:0000256" key="9">
    <source>
        <dbReference type="SAM" id="Phobius"/>
    </source>
</evidence>
<dbReference type="EMBL" id="JAEPRB010000009">
    <property type="protein sequence ID" value="KAG2227192.1"/>
    <property type="molecule type" value="Genomic_DNA"/>
</dbReference>
<feature type="transmembrane region" description="Helical" evidence="9">
    <location>
        <begin position="111"/>
        <end position="128"/>
    </location>
</feature>
<feature type="transmembrane region" description="Helical" evidence="9">
    <location>
        <begin position="390"/>
        <end position="409"/>
    </location>
</feature>
<gene>
    <name evidence="11" type="ORF">INT45_008436</name>
</gene>
<keyword evidence="6 9" id="KW-0472">Membrane</keyword>
<feature type="region of interest" description="Disordered" evidence="8">
    <location>
        <begin position="464"/>
        <end position="483"/>
    </location>
</feature>
<evidence type="ECO:0000256" key="3">
    <source>
        <dbReference type="ARBA" id="ARBA00022448"/>
    </source>
</evidence>
<dbReference type="AlphaFoldDB" id="A0A8H7SDA4"/>
<dbReference type="PANTHER" id="PTHR48022">
    <property type="entry name" value="PLASTIDIC GLUCOSE TRANSPORTER 4"/>
    <property type="match status" value="1"/>
</dbReference>
<dbReference type="NCBIfam" id="TIGR00879">
    <property type="entry name" value="SP"/>
    <property type="match status" value="1"/>
</dbReference>
<dbReference type="SUPFAM" id="SSF103473">
    <property type="entry name" value="MFS general substrate transporter"/>
    <property type="match status" value="1"/>
</dbReference>
<evidence type="ECO:0000256" key="2">
    <source>
        <dbReference type="ARBA" id="ARBA00010992"/>
    </source>
</evidence>
<dbReference type="Proteomes" id="UP000646827">
    <property type="component" value="Unassembled WGS sequence"/>
</dbReference>
<dbReference type="InterPro" id="IPR050360">
    <property type="entry name" value="MFS_Sugar_Transporters"/>
</dbReference>
<dbReference type="InterPro" id="IPR005829">
    <property type="entry name" value="Sugar_transporter_CS"/>
</dbReference>
<dbReference type="FunFam" id="1.20.1250.20:FF:000134">
    <property type="entry name" value="MFS sugar transporter protein"/>
    <property type="match status" value="1"/>
</dbReference>
<feature type="transmembrane region" description="Helical" evidence="9">
    <location>
        <begin position="51"/>
        <end position="73"/>
    </location>
</feature>
<evidence type="ECO:0000256" key="8">
    <source>
        <dbReference type="SAM" id="MobiDB-lite"/>
    </source>
</evidence>
<evidence type="ECO:0000256" key="6">
    <source>
        <dbReference type="ARBA" id="ARBA00023136"/>
    </source>
</evidence>
<feature type="transmembrane region" description="Helical" evidence="9">
    <location>
        <begin position="175"/>
        <end position="192"/>
    </location>
</feature>
<dbReference type="Gene3D" id="1.20.1250.20">
    <property type="entry name" value="MFS general substrate transporter like domains"/>
    <property type="match status" value="1"/>
</dbReference>
<feature type="transmembrane region" description="Helical" evidence="9">
    <location>
        <begin position="421"/>
        <end position="440"/>
    </location>
</feature>
<name>A0A8H7SDA4_9FUNG</name>
<dbReference type="Pfam" id="PF00083">
    <property type="entry name" value="Sugar_tr"/>
    <property type="match status" value="1"/>
</dbReference>
<feature type="transmembrane region" description="Helical" evidence="9">
    <location>
        <begin position="85"/>
        <end position="105"/>
    </location>
</feature>
<evidence type="ECO:0000313" key="12">
    <source>
        <dbReference type="Proteomes" id="UP000646827"/>
    </source>
</evidence>
<dbReference type="PROSITE" id="PS50850">
    <property type="entry name" value="MFS"/>
    <property type="match status" value="1"/>
</dbReference>
<dbReference type="OrthoDB" id="4142200at2759"/>
<evidence type="ECO:0000259" key="10">
    <source>
        <dbReference type="PROSITE" id="PS50850"/>
    </source>
</evidence>
<dbReference type="InterPro" id="IPR005828">
    <property type="entry name" value="MFS_sugar_transport-like"/>
</dbReference>
<evidence type="ECO:0000256" key="7">
    <source>
        <dbReference type="RuleBase" id="RU003346"/>
    </source>
</evidence>
<keyword evidence="4 9" id="KW-0812">Transmembrane</keyword>
<dbReference type="InterPro" id="IPR003663">
    <property type="entry name" value="Sugar/inositol_transpt"/>
</dbReference>
<dbReference type="GO" id="GO:0016020">
    <property type="term" value="C:membrane"/>
    <property type="evidence" value="ECO:0007669"/>
    <property type="project" value="UniProtKB-SubCell"/>
</dbReference>
<dbReference type="PROSITE" id="PS00217">
    <property type="entry name" value="SUGAR_TRANSPORT_2"/>
    <property type="match status" value="1"/>
</dbReference>
<dbReference type="GO" id="GO:0005351">
    <property type="term" value="F:carbohydrate:proton symporter activity"/>
    <property type="evidence" value="ECO:0007669"/>
    <property type="project" value="TreeGrafter"/>
</dbReference>
<dbReference type="InterPro" id="IPR036259">
    <property type="entry name" value="MFS_trans_sf"/>
</dbReference>
<feature type="domain" description="Major facilitator superfamily (MFS) profile" evidence="10">
    <location>
        <begin position="13"/>
        <end position="443"/>
    </location>
</feature>
<reference evidence="11 12" key="1">
    <citation type="submission" date="2020-12" db="EMBL/GenBank/DDBJ databases">
        <title>Metabolic potential, ecology and presence of endohyphal bacteria is reflected in genomic diversity of Mucoromycotina.</title>
        <authorList>
            <person name="Muszewska A."/>
            <person name="Okrasinska A."/>
            <person name="Steczkiewicz K."/>
            <person name="Drgas O."/>
            <person name="Orlowska M."/>
            <person name="Perlinska-Lenart U."/>
            <person name="Aleksandrzak-Piekarczyk T."/>
            <person name="Szatraj K."/>
            <person name="Zielenkiewicz U."/>
            <person name="Pilsyk S."/>
            <person name="Malc E."/>
            <person name="Mieczkowski P."/>
            <person name="Kruszewska J.S."/>
            <person name="Biernat P."/>
            <person name="Pawlowska J."/>
        </authorList>
    </citation>
    <scope>NUCLEOTIDE SEQUENCE [LARGE SCALE GENOMIC DNA]</scope>
    <source>
        <strain evidence="11 12">CBS 142.35</strain>
    </source>
</reference>
<comment type="caution">
    <text evidence="11">The sequence shown here is derived from an EMBL/GenBank/DDBJ whole genome shotgun (WGS) entry which is preliminary data.</text>
</comment>
<keyword evidence="12" id="KW-1185">Reference proteome</keyword>
<evidence type="ECO:0000256" key="5">
    <source>
        <dbReference type="ARBA" id="ARBA00022989"/>
    </source>
</evidence>
<dbReference type="PRINTS" id="PR00171">
    <property type="entry name" value="SUGRTRNSPORT"/>
</dbReference>
<organism evidence="11 12">
    <name type="scientific">Circinella minor</name>
    <dbReference type="NCBI Taxonomy" id="1195481"/>
    <lineage>
        <taxon>Eukaryota</taxon>
        <taxon>Fungi</taxon>
        <taxon>Fungi incertae sedis</taxon>
        <taxon>Mucoromycota</taxon>
        <taxon>Mucoromycotina</taxon>
        <taxon>Mucoromycetes</taxon>
        <taxon>Mucorales</taxon>
        <taxon>Lichtheimiaceae</taxon>
        <taxon>Circinella</taxon>
    </lineage>
</organism>
<evidence type="ECO:0000313" key="11">
    <source>
        <dbReference type="EMBL" id="KAG2227192.1"/>
    </source>
</evidence>
<evidence type="ECO:0000256" key="4">
    <source>
        <dbReference type="ARBA" id="ARBA00022692"/>
    </source>
</evidence>
<proteinExistence type="inferred from homology"/>
<feature type="transmembrane region" description="Helical" evidence="9">
    <location>
        <begin position="258"/>
        <end position="281"/>
    </location>
</feature>
<comment type="subcellular location">
    <subcellularLocation>
        <location evidence="1">Membrane</location>
        <topology evidence="1">Multi-pass membrane protein</topology>
    </subcellularLocation>
</comment>
<dbReference type="InterPro" id="IPR020846">
    <property type="entry name" value="MFS_dom"/>
</dbReference>
<comment type="similarity">
    <text evidence="2 7">Belongs to the major facilitator superfamily. Sugar transporter (TC 2.A.1.1) family.</text>
</comment>
<feature type="transmembrane region" description="Helical" evidence="9">
    <location>
        <begin position="323"/>
        <end position="342"/>
    </location>
</feature>
<protein>
    <recommendedName>
        <fullName evidence="10">Major facilitator superfamily (MFS) profile domain-containing protein</fullName>
    </recommendedName>
</protein>
<evidence type="ECO:0000256" key="1">
    <source>
        <dbReference type="ARBA" id="ARBA00004141"/>
    </source>
</evidence>